<evidence type="ECO:0000256" key="1">
    <source>
        <dbReference type="SAM" id="SignalP"/>
    </source>
</evidence>
<dbReference type="EMBL" id="CP071060">
    <property type="protein sequence ID" value="QSI77032.1"/>
    <property type="molecule type" value="Genomic_DNA"/>
</dbReference>
<keyword evidence="3" id="KW-1185">Reference proteome</keyword>
<keyword evidence="1" id="KW-0732">Signal</keyword>
<accession>A0ABX7M5L1</accession>
<dbReference type="RefSeq" id="WP_206254595.1">
    <property type="nucleotide sequence ID" value="NZ_CP071060.1"/>
</dbReference>
<protein>
    <submittedName>
        <fullName evidence="2">Uncharacterized protein</fullName>
    </submittedName>
</protein>
<evidence type="ECO:0000313" key="3">
    <source>
        <dbReference type="Proteomes" id="UP000663570"/>
    </source>
</evidence>
<proteinExistence type="predicted"/>
<dbReference type="Proteomes" id="UP000663570">
    <property type="component" value="Chromosome"/>
</dbReference>
<organism evidence="2 3">
    <name type="scientific">Niveibacterium microcysteis</name>
    <dbReference type="NCBI Taxonomy" id="2811415"/>
    <lineage>
        <taxon>Bacteria</taxon>
        <taxon>Pseudomonadati</taxon>
        <taxon>Pseudomonadota</taxon>
        <taxon>Betaproteobacteria</taxon>
        <taxon>Rhodocyclales</taxon>
        <taxon>Rhodocyclaceae</taxon>
        <taxon>Niveibacterium</taxon>
    </lineage>
</organism>
<sequence length="79" mass="8120">MKSTVLLLAALLAAGAAHAAEQRPRPGKAPITLPLQADAPVPRIVVVGHRSPAAQARLSAEKPVAVAQAKARRDANCRG</sequence>
<feature type="chain" id="PRO_5046956026" evidence="1">
    <location>
        <begin position="20"/>
        <end position="79"/>
    </location>
</feature>
<gene>
    <name evidence="2" type="ORF">JY500_21730</name>
</gene>
<evidence type="ECO:0000313" key="2">
    <source>
        <dbReference type="EMBL" id="QSI77032.1"/>
    </source>
</evidence>
<feature type="signal peptide" evidence="1">
    <location>
        <begin position="1"/>
        <end position="19"/>
    </location>
</feature>
<name>A0ABX7M5L1_9RHOO</name>
<reference evidence="2 3" key="1">
    <citation type="submission" date="2021-02" db="EMBL/GenBank/DDBJ databases">
        <title>Niveibacterium changnyeongensis HC41.</title>
        <authorList>
            <person name="Kang M."/>
        </authorList>
    </citation>
    <scope>NUCLEOTIDE SEQUENCE [LARGE SCALE GENOMIC DNA]</scope>
    <source>
        <strain evidence="2 3">HC41</strain>
    </source>
</reference>